<dbReference type="CDD" id="cd00009">
    <property type="entry name" value="AAA"/>
    <property type="match status" value="1"/>
</dbReference>
<comment type="function">
    <text evidence="8 10">Plays an essential role in the initiation and regulation of chromosomal replication. ATP-DnaA binds to the origin of replication (oriC) to initiate formation of the DNA replication initiation complex once per cell cycle. Binds the DnaA box (a 9 base pair repeat at the origin) and separates the double-stranded (ds)DNA. Forms a right-handed helical filament on oriC DNA; dsDNA binds to the exterior of the filament while single-stranded (ss)DNA is stabiized in the filament's interior. The ATP-DnaA-oriC complex binds and stabilizes one strand of the AT-rich DNA unwinding element (DUE), permitting loading of DNA polymerase. After initiation quickly degrades to an ADP-DnaA complex that is not apt for DNA replication. Binds acidic phospholipids.</text>
</comment>
<evidence type="ECO:0000256" key="11">
    <source>
        <dbReference type="RuleBase" id="RU004227"/>
    </source>
</evidence>
<comment type="similarity">
    <text evidence="1 8 11">Belongs to the DnaA family.</text>
</comment>
<keyword evidence="7 8" id="KW-0238">DNA-binding</keyword>
<dbReference type="Gene3D" id="3.30.300.180">
    <property type="match status" value="1"/>
</dbReference>
<keyword evidence="5 8" id="KW-0067">ATP-binding</keyword>
<feature type="domain" description="Chromosomal replication initiator DnaA C-terminal" evidence="14">
    <location>
        <begin position="367"/>
        <end position="436"/>
    </location>
</feature>
<dbReference type="PATRIC" id="fig|1618561.3.peg.916"/>
<comment type="caution">
    <text evidence="8">Lacks conserved residue(s) required for the propagation of feature annotation.</text>
</comment>
<evidence type="ECO:0000256" key="4">
    <source>
        <dbReference type="ARBA" id="ARBA00022741"/>
    </source>
</evidence>
<evidence type="ECO:0000256" key="9">
    <source>
        <dbReference type="NCBIfam" id="TIGR00362"/>
    </source>
</evidence>
<dbReference type="InterPro" id="IPR010921">
    <property type="entry name" value="Trp_repressor/repl_initiator"/>
</dbReference>
<evidence type="ECO:0000256" key="12">
    <source>
        <dbReference type="SAM" id="MobiDB-lite"/>
    </source>
</evidence>
<evidence type="ECO:0000259" key="14">
    <source>
        <dbReference type="SMART" id="SM00760"/>
    </source>
</evidence>
<gene>
    <name evidence="8" type="primary">dnaA</name>
    <name evidence="15" type="ORF">UR38_C0010G0027</name>
</gene>
<dbReference type="CDD" id="cd06571">
    <property type="entry name" value="Bac_DnaA_C"/>
    <property type="match status" value="1"/>
</dbReference>
<dbReference type="GO" id="GO:0006270">
    <property type="term" value="P:DNA replication initiation"/>
    <property type="evidence" value="ECO:0007669"/>
    <property type="project" value="UniProtKB-UniRule"/>
</dbReference>
<feature type="binding site" evidence="8">
    <location>
        <position position="169"/>
    </location>
    <ligand>
        <name>ATP</name>
        <dbReference type="ChEBI" id="CHEBI:30616"/>
    </ligand>
</feature>
<reference evidence="15 16" key="1">
    <citation type="journal article" date="2015" name="Nature">
        <title>rRNA introns, odd ribosomes, and small enigmatic genomes across a large radiation of phyla.</title>
        <authorList>
            <person name="Brown C.T."/>
            <person name="Hug L.A."/>
            <person name="Thomas B.C."/>
            <person name="Sharon I."/>
            <person name="Castelle C.J."/>
            <person name="Singh A."/>
            <person name="Wilkins M.J."/>
            <person name="Williams K.H."/>
            <person name="Banfield J.F."/>
        </authorList>
    </citation>
    <scope>NUCLEOTIDE SEQUENCE [LARGE SCALE GENOMIC DNA]</scope>
</reference>
<evidence type="ECO:0000256" key="6">
    <source>
        <dbReference type="ARBA" id="ARBA00023121"/>
    </source>
</evidence>
<keyword evidence="2 8" id="KW-0963">Cytoplasm</keyword>
<dbReference type="GO" id="GO:0005737">
    <property type="term" value="C:cytoplasm"/>
    <property type="evidence" value="ECO:0007669"/>
    <property type="project" value="UniProtKB-SubCell"/>
</dbReference>
<evidence type="ECO:0000256" key="7">
    <source>
        <dbReference type="ARBA" id="ARBA00023125"/>
    </source>
</evidence>
<sequence>MESKDYDKLWKDTLEILRISVSDATFKTYLYHTHLIDIKEIGDRVIAQIGCESFFIKQQVEQRYFGLIQDTLNKELEKQADLTFVVKSSHQSPSTNHQSPSPLFDQPKINQEEINDALKKANLRFMFTFDKFAVSGSNQMAHAAAEAIAQNPGTTYNPLFIYGGVGVGKSHLMHAVGHSMILKNTNSKILACTAEDFTNDIVDGIRNKTTAEVRKKYRKLDALLIDDIQFIAGKDTAQEEFFHTFNAVTSAGGQVILTSDKPPTEIFKLEDRLKTRFQAGLIVDVAPPDFELRSAIVLIKAEERGITLGNEQVALIAGNITSARVIQGFLVRLFTEVNFKHVDLTTDLIQSLLGKPDEASNIKIKVNPEDVITSVAKYYSLGKKQLLGESRQRPIARPRQILMYILKTQVGLPHQEVGRLIGGRDHTTVMHAVKKVTQLLSTDVDTQEDMKGIRKTLTG</sequence>
<keyword evidence="4 8" id="KW-0547">Nucleotide-binding</keyword>
<dbReference type="Pfam" id="PF08299">
    <property type="entry name" value="Bac_DnaA_C"/>
    <property type="match status" value="1"/>
</dbReference>
<dbReference type="GO" id="GO:0006275">
    <property type="term" value="P:regulation of DNA replication"/>
    <property type="evidence" value="ECO:0007669"/>
    <property type="project" value="UniProtKB-UniRule"/>
</dbReference>
<keyword evidence="3 8" id="KW-0235">DNA replication</keyword>
<comment type="subcellular location">
    <subcellularLocation>
        <location evidence="8">Cytoplasm</location>
    </subcellularLocation>
</comment>
<feature type="binding site" evidence="8">
    <location>
        <position position="168"/>
    </location>
    <ligand>
        <name>ATP</name>
        <dbReference type="ChEBI" id="CHEBI:30616"/>
    </ligand>
</feature>
<evidence type="ECO:0000259" key="13">
    <source>
        <dbReference type="SMART" id="SM00382"/>
    </source>
</evidence>
<feature type="region of interest" description="Domain I, interacts with DnaA modulators" evidence="8">
    <location>
        <begin position="1"/>
        <end position="89"/>
    </location>
</feature>
<dbReference type="SUPFAM" id="SSF52540">
    <property type="entry name" value="P-loop containing nucleoside triphosphate hydrolases"/>
    <property type="match status" value="1"/>
</dbReference>
<keyword evidence="6 8" id="KW-0446">Lipid-binding</keyword>
<dbReference type="InterPro" id="IPR027417">
    <property type="entry name" value="P-loop_NTPase"/>
</dbReference>
<accession>A0A0G0A5I8</accession>
<evidence type="ECO:0000256" key="3">
    <source>
        <dbReference type="ARBA" id="ARBA00022705"/>
    </source>
</evidence>
<evidence type="ECO:0000313" key="16">
    <source>
        <dbReference type="Proteomes" id="UP000033995"/>
    </source>
</evidence>
<feature type="region of interest" description="Domain IV, binds dsDNA" evidence="8">
    <location>
        <begin position="338"/>
        <end position="459"/>
    </location>
</feature>
<dbReference type="GO" id="GO:0003688">
    <property type="term" value="F:DNA replication origin binding"/>
    <property type="evidence" value="ECO:0007669"/>
    <property type="project" value="UniProtKB-UniRule"/>
</dbReference>
<dbReference type="PANTHER" id="PTHR30050:SF2">
    <property type="entry name" value="CHROMOSOMAL REPLICATION INITIATOR PROTEIN DNAA"/>
    <property type="match status" value="1"/>
</dbReference>
<dbReference type="SUPFAM" id="SSF48295">
    <property type="entry name" value="TrpR-like"/>
    <property type="match status" value="1"/>
</dbReference>
<feature type="domain" description="AAA+ ATPase" evidence="13">
    <location>
        <begin position="155"/>
        <end position="287"/>
    </location>
</feature>
<dbReference type="PRINTS" id="PR00051">
    <property type="entry name" value="DNAA"/>
</dbReference>
<dbReference type="Gene3D" id="1.10.1750.10">
    <property type="match status" value="1"/>
</dbReference>
<feature type="region of interest" description="Disordered" evidence="12">
    <location>
        <begin position="87"/>
        <end position="106"/>
    </location>
</feature>
<dbReference type="InterPro" id="IPR001957">
    <property type="entry name" value="Chromosome_initiator_DnaA"/>
</dbReference>
<dbReference type="InterPro" id="IPR013317">
    <property type="entry name" value="DnaA_dom"/>
</dbReference>
<dbReference type="Gene3D" id="1.10.8.60">
    <property type="match status" value="1"/>
</dbReference>
<feature type="binding site" evidence="8">
    <location>
        <position position="170"/>
    </location>
    <ligand>
        <name>ATP</name>
        <dbReference type="ChEBI" id="CHEBI:30616"/>
    </ligand>
</feature>
<dbReference type="InterPro" id="IPR003593">
    <property type="entry name" value="AAA+_ATPase"/>
</dbReference>
<dbReference type="NCBIfam" id="TIGR00362">
    <property type="entry name" value="DnaA"/>
    <property type="match status" value="1"/>
</dbReference>
<proteinExistence type="inferred from homology"/>
<dbReference type="GO" id="GO:0005524">
    <property type="term" value="F:ATP binding"/>
    <property type="evidence" value="ECO:0007669"/>
    <property type="project" value="UniProtKB-UniRule"/>
</dbReference>
<dbReference type="InterPro" id="IPR013159">
    <property type="entry name" value="DnaA_C"/>
</dbReference>
<dbReference type="AlphaFoldDB" id="A0A0G0A5I8"/>
<feature type="compositionally biased region" description="Polar residues" evidence="12">
    <location>
        <begin position="87"/>
        <end position="101"/>
    </location>
</feature>
<dbReference type="SMART" id="SM00760">
    <property type="entry name" value="Bac_DnaA_C"/>
    <property type="match status" value="1"/>
</dbReference>
<evidence type="ECO:0000256" key="5">
    <source>
        <dbReference type="ARBA" id="ARBA00022840"/>
    </source>
</evidence>
<dbReference type="Gene3D" id="3.40.50.300">
    <property type="entry name" value="P-loop containing nucleotide triphosphate hydrolases"/>
    <property type="match status" value="1"/>
</dbReference>
<dbReference type="GO" id="GO:0008289">
    <property type="term" value="F:lipid binding"/>
    <property type="evidence" value="ECO:0007669"/>
    <property type="project" value="UniProtKB-KW"/>
</dbReference>
<dbReference type="InterPro" id="IPR024633">
    <property type="entry name" value="DnaA_N_dom"/>
</dbReference>
<evidence type="ECO:0000256" key="8">
    <source>
        <dbReference type="HAMAP-Rule" id="MF_00377"/>
    </source>
</evidence>
<protein>
    <recommendedName>
        <fullName evidence="8 9">Chromosomal replication initiator protein DnaA</fullName>
    </recommendedName>
</protein>
<evidence type="ECO:0000256" key="2">
    <source>
        <dbReference type="ARBA" id="ARBA00022490"/>
    </source>
</evidence>
<comment type="subunit">
    <text evidence="8">Oligomerizes as a right-handed, spiral filament on DNA at oriC.</text>
</comment>
<evidence type="ECO:0000256" key="10">
    <source>
        <dbReference type="RuleBase" id="RU000577"/>
    </source>
</evidence>
<dbReference type="EMBL" id="LBOZ01000010">
    <property type="protein sequence ID" value="KKP46516.1"/>
    <property type="molecule type" value="Genomic_DNA"/>
</dbReference>
<dbReference type="Pfam" id="PF00308">
    <property type="entry name" value="Bac_DnaA"/>
    <property type="match status" value="1"/>
</dbReference>
<dbReference type="GO" id="GO:0005886">
    <property type="term" value="C:plasma membrane"/>
    <property type="evidence" value="ECO:0007669"/>
    <property type="project" value="TreeGrafter"/>
</dbReference>
<dbReference type="PANTHER" id="PTHR30050">
    <property type="entry name" value="CHROMOSOMAL REPLICATION INITIATOR PROTEIN DNAA"/>
    <property type="match status" value="1"/>
</dbReference>
<evidence type="ECO:0000256" key="1">
    <source>
        <dbReference type="ARBA" id="ARBA00006583"/>
    </source>
</evidence>
<feature type="binding site" evidence="8">
    <location>
        <position position="166"/>
    </location>
    <ligand>
        <name>ATP</name>
        <dbReference type="ChEBI" id="CHEBI:30616"/>
    </ligand>
</feature>
<evidence type="ECO:0000313" key="15">
    <source>
        <dbReference type="EMBL" id="KKP46516.1"/>
    </source>
</evidence>
<dbReference type="InterPro" id="IPR038454">
    <property type="entry name" value="DnaA_N_sf"/>
</dbReference>
<organism evidence="15 16">
    <name type="scientific">Candidatus Woesebacteria bacterium GW2011_GWA2_33_28</name>
    <dbReference type="NCBI Taxonomy" id="1618561"/>
    <lineage>
        <taxon>Bacteria</taxon>
        <taxon>Candidatus Woeseibacteriota</taxon>
    </lineage>
</organism>
<comment type="domain">
    <text evidence="8">Domain I is involved in oligomerization and binding regulators, domain II is flexibile and of varying length in different bacteria, domain III forms the AAA+ region, while domain IV binds dsDNA.</text>
</comment>
<dbReference type="Pfam" id="PF11638">
    <property type="entry name" value="DnaA_N"/>
    <property type="match status" value="1"/>
</dbReference>
<comment type="caution">
    <text evidence="15">The sequence shown here is derived from an EMBL/GenBank/DDBJ whole genome shotgun (WGS) entry which is preliminary data.</text>
</comment>
<name>A0A0G0A5I8_9BACT</name>
<dbReference type="HAMAP" id="MF_00377">
    <property type="entry name" value="DnaA_bact"/>
    <property type="match status" value="1"/>
</dbReference>
<dbReference type="Proteomes" id="UP000033995">
    <property type="component" value="Unassembled WGS sequence"/>
</dbReference>
<dbReference type="InterPro" id="IPR020591">
    <property type="entry name" value="Chromosome_initiator_DnaA-like"/>
</dbReference>
<dbReference type="SMART" id="SM00382">
    <property type="entry name" value="AAA"/>
    <property type="match status" value="1"/>
</dbReference>